<dbReference type="GO" id="GO:0003713">
    <property type="term" value="F:transcription coactivator activity"/>
    <property type="evidence" value="ECO:0007669"/>
    <property type="project" value="TreeGrafter"/>
</dbReference>
<evidence type="ECO:0000256" key="1">
    <source>
        <dbReference type="SAM" id="MobiDB-lite"/>
    </source>
</evidence>
<dbReference type="PANTHER" id="PTHR12374:SF20">
    <property type="entry name" value="TRANSCRIPTIONAL ADAPTER 2-ALPHA"/>
    <property type="match status" value="1"/>
</dbReference>
<dbReference type="GO" id="GO:0005634">
    <property type="term" value="C:nucleus"/>
    <property type="evidence" value="ECO:0007669"/>
    <property type="project" value="TreeGrafter"/>
</dbReference>
<organism evidence="3 4">
    <name type="scientific">Quercus suber</name>
    <name type="common">Cork oak</name>
    <dbReference type="NCBI Taxonomy" id="58331"/>
    <lineage>
        <taxon>Eukaryota</taxon>
        <taxon>Viridiplantae</taxon>
        <taxon>Streptophyta</taxon>
        <taxon>Embryophyta</taxon>
        <taxon>Tracheophyta</taxon>
        <taxon>Spermatophyta</taxon>
        <taxon>Magnoliopsida</taxon>
        <taxon>eudicotyledons</taxon>
        <taxon>Gunneridae</taxon>
        <taxon>Pentapetalae</taxon>
        <taxon>rosids</taxon>
        <taxon>fabids</taxon>
        <taxon>Fagales</taxon>
        <taxon>Fagaceae</taxon>
        <taxon>Quercus</taxon>
    </lineage>
</organism>
<dbReference type="GO" id="GO:0006338">
    <property type="term" value="P:chromatin remodeling"/>
    <property type="evidence" value="ECO:0007669"/>
    <property type="project" value="TreeGrafter"/>
</dbReference>
<dbReference type="GO" id="GO:0003682">
    <property type="term" value="F:chromatin binding"/>
    <property type="evidence" value="ECO:0007669"/>
    <property type="project" value="TreeGrafter"/>
</dbReference>
<reference evidence="3 4" key="1">
    <citation type="journal article" date="2018" name="Sci. Data">
        <title>The draft genome sequence of cork oak.</title>
        <authorList>
            <person name="Ramos A.M."/>
            <person name="Usie A."/>
            <person name="Barbosa P."/>
            <person name="Barros P.M."/>
            <person name="Capote T."/>
            <person name="Chaves I."/>
            <person name="Simoes F."/>
            <person name="Abreu I."/>
            <person name="Carrasquinho I."/>
            <person name="Faro C."/>
            <person name="Guimaraes J.B."/>
            <person name="Mendonca D."/>
            <person name="Nobrega F."/>
            <person name="Rodrigues L."/>
            <person name="Saibo N.J.M."/>
            <person name="Varela M.C."/>
            <person name="Egas C."/>
            <person name="Matos J."/>
            <person name="Miguel C.M."/>
            <person name="Oliveira M.M."/>
            <person name="Ricardo C.P."/>
            <person name="Goncalves S."/>
        </authorList>
    </citation>
    <scope>NUCLEOTIDE SEQUENCE [LARGE SCALE GENOMIC DNA]</scope>
    <source>
        <strain evidence="4">cv. HL8</strain>
    </source>
</reference>
<name>A0AAW0LFZ5_QUESU</name>
<evidence type="ECO:0000313" key="3">
    <source>
        <dbReference type="EMBL" id="KAK7850230.1"/>
    </source>
</evidence>
<feature type="compositionally biased region" description="Basic and acidic residues" evidence="1">
    <location>
        <begin position="165"/>
        <end position="178"/>
    </location>
</feature>
<feature type="domain" description="Transcriptional adapter 2-alpha/beta-like" evidence="2">
    <location>
        <begin position="187"/>
        <end position="257"/>
    </location>
</feature>
<comment type="caution">
    <text evidence="3">The sequence shown here is derived from an EMBL/GenBank/DDBJ whole genome shotgun (WGS) entry which is preliminary data.</text>
</comment>
<dbReference type="EMBL" id="PKMF04000103">
    <property type="protein sequence ID" value="KAK7850230.1"/>
    <property type="molecule type" value="Genomic_DNA"/>
</dbReference>
<proteinExistence type="predicted"/>
<evidence type="ECO:0000259" key="2">
    <source>
        <dbReference type="Pfam" id="PF22941"/>
    </source>
</evidence>
<dbReference type="InterPro" id="IPR055141">
    <property type="entry name" value="TADA2A_B-like_dom"/>
</dbReference>
<accession>A0AAW0LFZ5</accession>
<dbReference type="GO" id="GO:0006357">
    <property type="term" value="P:regulation of transcription by RNA polymerase II"/>
    <property type="evidence" value="ECO:0007669"/>
    <property type="project" value="TreeGrafter"/>
</dbReference>
<evidence type="ECO:0000313" key="4">
    <source>
        <dbReference type="Proteomes" id="UP000237347"/>
    </source>
</evidence>
<dbReference type="Proteomes" id="UP000237347">
    <property type="component" value="Unassembled WGS sequence"/>
</dbReference>
<protein>
    <submittedName>
        <fullName evidence="3">Transcriptional adapter ada2a</fullName>
    </submittedName>
</protein>
<sequence>MCFRCGRSESFADGFSALMLGAYDWIDLGPCSEVSKGIGSTDDLLENSLETEEQALGVEEAKALPMFSQLSLVIRDDQTEARSNSHLPNSELVLCMLKSDESKGPAWQSSSSLTSVMIDKSINIFGTETGKGLGSNSGNTFSGVIKKASNSSQIKDGIKMEEFQSDRSIGEKKPRVPGDEGPSMTELSGYNFKRQEFEIEYDNDAEQILADMEFKNTDSAADRKLKLRVLRIYSKRLDERKRRKDFILERNLLYPNPLEKSLLPKEREICQCYKVFMQFHSKEEHDELLKNIIEEQQIVKRIQDLQGARAAGY</sequence>
<feature type="region of interest" description="Disordered" evidence="1">
    <location>
        <begin position="165"/>
        <end position="187"/>
    </location>
</feature>
<dbReference type="PANTHER" id="PTHR12374">
    <property type="entry name" value="TRANSCRIPTIONAL ADAPTOR 2 ADA2 -RELATED"/>
    <property type="match status" value="1"/>
</dbReference>
<dbReference type="Pfam" id="PF22941">
    <property type="entry name" value="TADA2A-like_3rd"/>
    <property type="match status" value="1"/>
</dbReference>
<dbReference type="AlphaFoldDB" id="A0AAW0LFZ5"/>
<gene>
    <name evidence="3" type="primary">ADA2A_2</name>
    <name evidence="3" type="ORF">CFP56_001327</name>
</gene>
<keyword evidence="4" id="KW-1185">Reference proteome</keyword>